<keyword evidence="3" id="KW-0732">Signal</keyword>
<protein>
    <submittedName>
        <fullName evidence="6">Matrix metalloproteinase-28 isoform X4</fullName>
    </submittedName>
</protein>
<proteinExistence type="predicted"/>
<evidence type="ECO:0000256" key="1">
    <source>
        <dbReference type="ARBA" id="ARBA00022837"/>
    </source>
</evidence>
<keyword evidence="2 6" id="KW-0482">Metalloprotease</keyword>
<evidence type="ECO:0000313" key="6">
    <source>
        <dbReference type="RefSeq" id="XP_040605272.1"/>
    </source>
</evidence>
<dbReference type="GO" id="GO:0008237">
    <property type="term" value="F:metallopeptidase activity"/>
    <property type="evidence" value="ECO:0007669"/>
    <property type="project" value="UniProtKB-KW"/>
</dbReference>
<feature type="domain" description="Peptidoglycan binding-like" evidence="4">
    <location>
        <begin position="31"/>
        <end position="86"/>
    </location>
</feature>
<organism evidence="5 6">
    <name type="scientific">Mesocricetus auratus</name>
    <name type="common">Golden hamster</name>
    <dbReference type="NCBI Taxonomy" id="10036"/>
    <lineage>
        <taxon>Eukaryota</taxon>
        <taxon>Metazoa</taxon>
        <taxon>Chordata</taxon>
        <taxon>Craniata</taxon>
        <taxon>Vertebrata</taxon>
        <taxon>Euteleostomi</taxon>
        <taxon>Mammalia</taxon>
        <taxon>Eutheria</taxon>
        <taxon>Euarchontoglires</taxon>
        <taxon>Glires</taxon>
        <taxon>Rodentia</taxon>
        <taxon>Myomorpha</taxon>
        <taxon>Muroidea</taxon>
        <taxon>Cricetidae</taxon>
        <taxon>Cricetinae</taxon>
        <taxon>Mesocricetus</taxon>
    </lineage>
</organism>
<dbReference type="InterPro" id="IPR036366">
    <property type="entry name" value="PGBDSf"/>
</dbReference>
<keyword evidence="1" id="KW-0106">Calcium</keyword>
<dbReference type="RefSeq" id="XP_040605272.1">
    <property type="nucleotide sequence ID" value="XM_040749338.1"/>
</dbReference>
<evidence type="ECO:0000313" key="5">
    <source>
        <dbReference type="Proteomes" id="UP000886700"/>
    </source>
</evidence>
<accession>A0ABM2XRD6</accession>
<evidence type="ECO:0000259" key="4">
    <source>
        <dbReference type="Pfam" id="PF01471"/>
    </source>
</evidence>
<keyword evidence="5" id="KW-1185">Reference proteome</keyword>
<dbReference type="InterPro" id="IPR036365">
    <property type="entry name" value="PGBD-like_sf"/>
</dbReference>
<dbReference type="PANTHER" id="PTHR10201">
    <property type="entry name" value="MATRIX METALLOPROTEINASE"/>
    <property type="match status" value="1"/>
</dbReference>
<keyword evidence="2 6" id="KW-0645">Protease</keyword>
<dbReference type="PANTHER" id="PTHR10201:SF298">
    <property type="entry name" value="MATRIX METALLOPROTEINASE-28"/>
    <property type="match status" value="1"/>
</dbReference>
<reference evidence="6" key="1">
    <citation type="submission" date="2025-08" db="UniProtKB">
        <authorList>
            <consortium name="RefSeq"/>
        </authorList>
    </citation>
    <scope>IDENTIFICATION</scope>
    <source>
        <tissue evidence="6">Liver</tissue>
    </source>
</reference>
<dbReference type="Pfam" id="PF01471">
    <property type="entry name" value="PG_binding_1"/>
    <property type="match status" value="1"/>
</dbReference>
<dbReference type="Gene3D" id="1.10.101.10">
    <property type="entry name" value="PGBD-like superfamily/PGBD"/>
    <property type="match status" value="1"/>
</dbReference>
<feature type="signal peptide" evidence="3">
    <location>
        <begin position="1"/>
        <end position="22"/>
    </location>
</feature>
<name>A0ABM2XRD6_MESAU</name>
<feature type="chain" id="PRO_5046490016" evidence="3">
    <location>
        <begin position="23"/>
        <end position="219"/>
    </location>
</feature>
<dbReference type="Proteomes" id="UP000886700">
    <property type="component" value="Unplaced"/>
</dbReference>
<keyword evidence="2 6" id="KW-0378">Hydrolase</keyword>
<evidence type="ECO:0000256" key="3">
    <source>
        <dbReference type="SAM" id="SignalP"/>
    </source>
</evidence>
<sequence length="219" mass="24488">MVAGVSLLLRALPLLLWGCRDAQPARLGPRELRQEAEAFLEKYGYFSEQGSKAPASTQLSNAIREFQWVSQLPISGVLDQATLRQMTLPRCGVADTDSHAAWAERISALFAGHRAKRRRKKRFAKPERFHYPLKKPHAYYHLSPHCALLPALATTNLLRVSRDPPVLNISSQPIVYAVRFLLLGCFLLFSFPPLSSLPASFFPVLGLEPRAMSDATDLH</sequence>
<dbReference type="InterPro" id="IPR002477">
    <property type="entry name" value="Peptidoglycan-bd-like"/>
</dbReference>
<dbReference type="SUPFAM" id="SSF47090">
    <property type="entry name" value="PGBD-like"/>
    <property type="match status" value="1"/>
</dbReference>
<evidence type="ECO:0000256" key="2">
    <source>
        <dbReference type="ARBA" id="ARBA00023049"/>
    </source>
</evidence>
<gene>
    <name evidence="6" type="primary">Mmp28</name>
</gene>
<dbReference type="GeneID" id="101827221"/>